<dbReference type="EMBL" id="LR031875">
    <property type="protein sequence ID" value="VDD33736.1"/>
    <property type="molecule type" value="Genomic_DNA"/>
</dbReference>
<proteinExistence type="predicted"/>
<reference evidence="1" key="1">
    <citation type="submission" date="2018-11" db="EMBL/GenBank/DDBJ databases">
        <authorList>
            <consortium name="Genoscope - CEA"/>
            <person name="William W."/>
        </authorList>
    </citation>
    <scope>NUCLEOTIDE SEQUENCE</scope>
</reference>
<dbReference type="GO" id="GO:0052689">
    <property type="term" value="F:carboxylic ester hydrolase activity"/>
    <property type="evidence" value="ECO:0007669"/>
    <property type="project" value="InterPro"/>
</dbReference>
<dbReference type="PANTHER" id="PTHR46898">
    <property type="entry name" value="SENESCENCE-ASSOCIATED CARBOXYLESTERASE 101"/>
    <property type="match status" value="1"/>
</dbReference>
<sequence>MREDVNPPPTDARLTIGDVIIKGMKKRAEKKKNQRFDQLKKLDEVKISMAYMEWYKKKSKKGKIVYYDQFKNQPAFVYEIRRKGKG</sequence>
<dbReference type="GO" id="GO:0006952">
    <property type="term" value="P:defense response"/>
    <property type="evidence" value="ECO:0007669"/>
    <property type="project" value="InterPro"/>
</dbReference>
<name>A0A3P6E7J0_BRAOL</name>
<accession>A0A3P6E7J0</accession>
<protein>
    <submittedName>
        <fullName evidence="1">Uncharacterized protein</fullName>
    </submittedName>
</protein>
<dbReference type="PANTHER" id="PTHR46898:SF5">
    <property type="entry name" value="SENESCENCE-ASSOCIATED CARBOXYLESTERASE 101"/>
    <property type="match status" value="1"/>
</dbReference>
<gene>
    <name evidence="1" type="ORF">BOLC9T59059H</name>
</gene>
<evidence type="ECO:0000313" key="1">
    <source>
        <dbReference type="EMBL" id="VDD33736.1"/>
    </source>
</evidence>
<dbReference type="AlphaFoldDB" id="A0A3P6E7J0"/>
<dbReference type="InterPro" id="IPR044603">
    <property type="entry name" value="SAG101-like"/>
</dbReference>
<organism evidence="1">
    <name type="scientific">Brassica oleracea</name>
    <name type="common">Wild cabbage</name>
    <dbReference type="NCBI Taxonomy" id="3712"/>
    <lineage>
        <taxon>Eukaryota</taxon>
        <taxon>Viridiplantae</taxon>
        <taxon>Streptophyta</taxon>
        <taxon>Embryophyta</taxon>
        <taxon>Tracheophyta</taxon>
        <taxon>Spermatophyta</taxon>
        <taxon>Magnoliopsida</taxon>
        <taxon>eudicotyledons</taxon>
        <taxon>Gunneridae</taxon>
        <taxon>Pentapetalae</taxon>
        <taxon>rosids</taxon>
        <taxon>malvids</taxon>
        <taxon>Brassicales</taxon>
        <taxon>Brassicaceae</taxon>
        <taxon>Brassiceae</taxon>
        <taxon>Brassica</taxon>
    </lineage>
</organism>